<dbReference type="Proteomes" id="UP000043763">
    <property type="component" value="Unassembled WGS sequence"/>
</dbReference>
<evidence type="ECO:0000259" key="2">
    <source>
        <dbReference type="Pfam" id="PF14358"/>
    </source>
</evidence>
<dbReference type="Pfam" id="PF14358">
    <property type="entry name" value="DUF4405"/>
    <property type="match status" value="1"/>
</dbReference>
<sequence length="220" mass="25908">MRNRIKIIIDIIMTILYFVLMGYHFTGRTIHEYLGFLIFVFFILHNIMNINWYKNLPKGKYNLNRSLNTFINVMLFICMFGLVVSGILFNRDLVEFLNLSSIKVFNKKLHIVCSYWGFILMSVHLGMHWGIFINMSKKIINIKKQIYILIALLIALYGIVSFIKRGFYINMFVIAKVPKAEEAAVFFFMDHVAVMGVFIFITYYLHRLSNKLNKMSIQQG</sequence>
<keyword evidence="1" id="KW-1133">Transmembrane helix</keyword>
<evidence type="ECO:0000313" key="4">
    <source>
        <dbReference type="Proteomes" id="UP000043763"/>
    </source>
</evidence>
<feature type="transmembrane region" description="Helical" evidence="1">
    <location>
        <begin position="183"/>
        <end position="205"/>
    </location>
</feature>
<dbReference type="RefSeq" id="WP_048595912.1">
    <property type="nucleotide sequence ID" value="NZ_CVLB01000003.1"/>
</dbReference>
<gene>
    <name evidence="3" type="ORF">BRSU_2540</name>
</gene>
<feature type="domain" description="Flavinylation-associated cytochrome" evidence="2">
    <location>
        <begin position="70"/>
        <end position="129"/>
    </location>
</feature>
<dbReference type="InterPro" id="IPR025517">
    <property type="entry name" value="DUF4405"/>
</dbReference>
<feature type="transmembrane region" description="Helical" evidence="1">
    <location>
        <begin position="7"/>
        <end position="24"/>
    </location>
</feature>
<dbReference type="EMBL" id="CVLB01000003">
    <property type="protein sequence ID" value="CRF35264.1"/>
    <property type="molecule type" value="Genomic_DNA"/>
</dbReference>
<feature type="transmembrane region" description="Helical" evidence="1">
    <location>
        <begin position="30"/>
        <end position="48"/>
    </location>
</feature>
<evidence type="ECO:0000313" key="3">
    <source>
        <dbReference type="EMBL" id="CRF35264.1"/>
    </source>
</evidence>
<name>A0A0G4KA16_9SPIR</name>
<feature type="transmembrane region" description="Helical" evidence="1">
    <location>
        <begin position="146"/>
        <end position="163"/>
    </location>
</feature>
<feature type="transmembrane region" description="Helical" evidence="1">
    <location>
        <begin position="109"/>
        <end position="134"/>
    </location>
</feature>
<proteinExistence type="predicted"/>
<accession>A0A0G4KA16</accession>
<keyword evidence="4" id="KW-1185">Reference proteome</keyword>
<evidence type="ECO:0000256" key="1">
    <source>
        <dbReference type="SAM" id="Phobius"/>
    </source>
</evidence>
<keyword evidence="1" id="KW-0472">Membrane</keyword>
<dbReference type="AlphaFoldDB" id="A0A0G4KA16"/>
<reference evidence="4" key="1">
    <citation type="submission" date="2015-04" db="EMBL/GenBank/DDBJ databases">
        <authorList>
            <person name="Mushtaq Mamoona"/>
        </authorList>
    </citation>
    <scope>NUCLEOTIDE SEQUENCE [LARGE SCALE GENOMIC DNA]</scope>
    <source>
        <strain evidence="4">AN4859/03</strain>
    </source>
</reference>
<protein>
    <recommendedName>
        <fullName evidence="2">Flavinylation-associated cytochrome domain-containing protein</fullName>
    </recommendedName>
</protein>
<organism evidence="3 4">
    <name type="scientific">Brachyspira suanatina</name>
    <dbReference type="NCBI Taxonomy" id="381802"/>
    <lineage>
        <taxon>Bacteria</taxon>
        <taxon>Pseudomonadati</taxon>
        <taxon>Spirochaetota</taxon>
        <taxon>Spirochaetia</taxon>
        <taxon>Brachyspirales</taxon>
        <taxon>Brachyspiraceae</taxon>
        <taxon>Brachyspira</taxon>
    </lineage>
</organism>
<keyword evidence="1" id="KW-0812">Transmembrane</keyword>
<feature type="transmembrane region" description="Helical" evidence="1">
    <location>
        <begin position="69"/>
        <end position="89"/>
    </location>
</feature>
<dbReference type="OrthoDB" id="9779183at2"/>